<dbReference type="Proteomes" id="UP000217790">
    <property type="component" value="Unassembled WGS sequence"/>
</dbReference>
<protein>
    <submittedName>
        <fullName evidence="1">Uncharacterized protein</fullName>
    </submittedName>
</protein>
<keyword evidence="2" id="KW-1185">Reference proteome</keyword>
<dbReference type="EMBL" id="KZ293682">
    <property type="protein sequence ID" value="PBK86811.1"/>
    <property type="molecule type" value="Genomic_DNA"/>
</dbReference>
<proteinExistence type="predicted"/>
<dbReference type="InParanoid" id="A0A2H3CUU4"/>
<sequence>MGGCRRREKARARKSGDVAELIGPLGPTPPLTLTLIVLDGLTSTARTFSRPRQYDRLEHSAQDALNRLSNMANSFFASNLDPPASRSDLFYAIANYSLNMGPGLREDDGCGSAQRDGLWSCRRMGLG</sequence>
<evidence type="ECO:0000313" key="1">
    <source>
        <dbReference type="EMBL" id="PBK86811.1"/>
    </source>
</evidence>
<dbReference type="AlphaFoldDB" id="A0A2H3CUU4"/>
<reference evidence="2" key="1">
    <citation type="journal article" date="2017" name="Nat. Ecol. Evol.">
        <title>Genome expansion and lineage-specific genetic innovations in the forest pathogenic fungi Armillaria.</title>
        <authorList>
            <person name="Sipos G."/>
            <person name="Prasanna A.N."/>
            <person name="Walter M.C."/>
            <person name="O'Connor E."/>
            <person name="Balint B."/>
            <person name="Krizsan K."/>
            <person name="Kiss B."/>
            <person name="Hess J."/>
            <person name="Varga T."/>
            <person name="Slot J."/>
            <person name="Riley R."/>
            <person name="Boka B."/>
            <person name="Rigling D."/>
            <person name="Barry K."/>
            <person name="Lee J."/>
            <person name="Mihaltcheva S."/>
            <person name="LaButti K."/>
            <person name="Lipzen A."/>
            <person name="Waldron R."/>
            <person name="Moloney N.M."/>
            <person name="Sperisen C."/>
            <person name="Kredics L."/>
            <person name="Vagvoelgyi C."/>
            <person name="Patrignani A."/>
            <person name="Fitzpatrick D."/>
            <person name="Nagy I."/>
            <person name="Doyle S."/>
            <person name="Anderson J.B."/>
            <person name="Grigoriev I.V."/>
            <person name="Gueldener U."/>
            <person name="Muensterkoetter M."/>
            <person name="Nagy L.G."/>
        </authorList>
    </citation>
    <scope>NUCLEOTIDE SEQUENCE [LARGE SCALE GENOMIC DNA]</scope>
    <source>
        <strain evidence="2">Ar21-2</strain>
    </source>
</reference>
<gene>
    <name evidence="1" type="ORF">ARMGADRAFT_1086295</name>
</gene>
<organism evidence="1 2">
    <name type="scientific">Armillaria gallica</name>
    <name type="common">Bulbous honey fungus</name>
    <name type="synonym">Armillaria bulbosa</name>
    <dbReference type="NCBI Taxonomy" id="47427"/>
    <lineage>
        <taxon>Eukaryota</taxon>
        <taxon>Fungi</taxon>
        <taxon>Dikarya</taxon>
        <taxon>Basidiomycota</taxon>
        <taxon>Agaricomycotina</taxon>
        <taxon>Agaricomycetes</taxon>
        <taxon>Agaricomycetidae</taxon>
        <taxon>Agaricales</taxon>
        <taxon>Marasmiineae</taxon>
        <taxon>Physalacriaceae</taxon>
        <taxon>Armillaria</taxon>
    </lineage>
</organism>
<accession>A0A2H3CUU4</accession>
<name>A0A2H3CUU4_ARMGA</name>
<evidence type="ECO:0000313" key="2">
    <source>
        <dbReference type="Proteomes" id="UP000217790"/>
    </source>
</evidence>